<name>A0A3Q0KV38_SCHMA</name>
<feature type="chain" id="PRO_5018132540" evidence="1">
    <location>
        <begin position="28"/>
        <end position="95"/>
    </location>
</feature>
<feature type="signal peptide" evidence="1">
    <location>
        <begin position="1"/>
        <end position="27"/>
    </location>
</feature>
<dbReference type="WBParaSite" id="Smp_204840.1">
    <property type="protein sequence ID" value="Smp_204840.1"/>
    <property type="gene ID" value="Smp_204840"/>
</dbReference>
<proteinExistence type="predicted"/>
<reference evidence="3" key="2">
    <citation type="submission" date="2018-12" db="UniProtKB">
        <authorList>
            <consortium name="WormBaseParasite"/>
        </authorList>
    </citation>
    <scope>IDENTIFICATION</scope>
    <source>
        <strain evidence="3">Puerto Rican</strain>
    </source>
</reference>
<protein>
    <submittedName>
        <fullName evidence="3">Smp_204840</fullName>
    </submittedName>
</protein>
<accession>A0A3Q0KV38</accession>
<keyword evidence="2" id="KW-1185">Reference proteome</keyword>
<keyword evidence="1" id="KW-0732">Signal</keyword>
<evidence type="ECO:0000313" key="3">
    <source>
        <dbReference type="WBParaSite" id="Smp_204840.1"/>
    </source>
</evidence>
<dbReference type="AlphaFoldDB" id="A0A3Q0KV38"/>
<evidence type="ECO:0000256" key="1">
    <source>
        <dbReference type="SAM" id="SignalP"/>
    </source>
</evidence>
<dbReference type="InParanoid" id="A0A3Q0KV38"/>
<sequence length="95" mass="11050">MMRYTLSYGHLMLVYLVVSLTLKFFNCQHVCDEIGLLEEGKVVFQDDSRAYVSYQSGSNIHIQSQYYHYSQIIRVDQSSPIVDCKFEKFVPPDVS</sequence>
<dbReference type="Proteomes" id="UP000008854">
    <property type="component" value="Unassembled WGS sequence"/>
</dbReference>
<reference evidence="2" key="1">
    <citation type="journal article" date="2012" name="PLoS Negl. Trop. Dis.">
        <title>A systematically improved high quality genome and transcriptome of the human blood fluke Schistosoma mansoni.</title>
        <authorList>
            <person name="Protasio A.V."/>
            <person name="Tsai I.J."/>
            <person name="Babbage A."/>
            <person name="Nichol S."/>
            <person name="Hunt M."/>
            <person name="Aslett M.A."/>
            <person name="De Silva N."/>
            <person name="Velarde G.S."/>
            <person name="Anderson T.J."/>
            <person name="Clark R.C."/>
            <person name="Davidson C."/>
            <person name="Dillon G.P."/>
            <person name="Holroyd N.E."/>
            <person name="LoVerde P.T."/>
            <person name="Lloyd C."/>
            <person name="McQuillan J."/>
            <person name="Oliveira G."/>
            <person name="Otto T.D."/>
            <person name="Parker-Manuel S.J."/>
            <person name="Quail M.A."/>
            <person name="Wilson R.A."/>
            <person name="Zerlotini A."/>
            <person name="Dunne D.W."/>
            <person name="Berriman M."/>
        </authorList>
    </citation>
    <scope>NUCLEOTIDE SEQUENCE [LARGE SCALE GENOMIC DNA]</scope>
    <source>
        <strain evidence="2">Puerto Rican</strain>
    </source>
</reference>
<evidence type="ECO:0000313" key="2">
    <source>
        <dbReference type="Proteomes" id="UP000008854"/>
    </source>
</evidence>
<organism evidence="2 3">
    <name type="scientific">Schistosoma mansoni</name>
    <name type="common">Blood fluke</name>
    <dbReference type="NCBI Taxonomy" id="6183"/>
    <lineage>
        <taxon>Eukaryota</taxon>
        <taxon>Metazoa</taxon>
        <taxon>Spiralia</taxon>
        <taxon>Lophotrochozoa</taxon>
        <taxon>Platyhelminthes</taxon>
        <taxon>Trematoda</taxon>
        <taxon>Digenea</taxon>
        <taxon>Strigeidida</taxon>
        <taxon>Schistosomatoidea</taxon>
        <taxon>Schistosomatidae</taxon>
        <taxon>Schistosoma</taxon>
    </lineage>
</organism>